<dbReference type="SUPFAM" id="SSF54593">
    <property type="entry name" value="Glyoxalase/Bleomycin resistance protein/Dihydroxybiphenyl dioxygenase"/>
    <property type="match status" value="1"/>
</dbReference>
<reference evidence="3 4" key="1">
    <citation type="journal article" date="2014" name="BMC Genomics">
        <title>Comparative genomics of the major fungal agents of human and animal Sporotrichosis: Sporothrix schenckii and Sporothrix brasiliensis.</title>
        <authorList>
            <person name="Teixeira M.M."/>
            <person name="de Almeida L.G."/>
            <person name="Kubitschek-Barreira P."/>
            <person name="Alves F.L."/>
            <person name="Kioshima E.S."/>
            <person name="Abadio A.K."/>
            <person name="Fernandes L."/>
            <person name="Derengowski L.S."/>
            <person name="Ferreira K.S."/>
            <person name="Souza R.C."/>
            <person name="Ruiz J.C."/>
            <person name="de Andrade N.C."/>
            <person name="Paes H.C."/>
            <person name="Nicola A.M."/>
            <person name="Albuquerque P."/>
            <person name="Gerber A.L."/>
            <person name="Martins V.P."/>
            <person name="Peconick L.D."/>
            <person name="Neto A.V."/>
            <person name="Chaucanez C.B."/>
            <person name="Silva P.A."/>
            <person name="Cunha O.L."/>
            <person name="de Oliveira F.F."/>
            <person name="dos Santos T.C."/>
            <person name="Barros A.L."/>
            <person name="Soares M.A."/>
            <person name="de Oliveira L.M."/>
            <person name="Marini M.M."/>
            <person name="Villalobos-Duno H."/>
            <person name="Cunha M.M."/>
            <person name="de Hoog S."/>
            <person name="da Silveira J.F."/>
            <person name="Henrissat B."/>
            <person name="Nino-Vega G.A."/>
            <person name="Cisalpino P.S."/>
            <person name="Mora-Montes H.M."/>
            <person name="Almeida S.R."/>
            <person name="Stajich J.E."/>
            <person name="Lopes-Bezerra L.M."/>
            <person name="Vasconcelos A.T."/>
            <person name="Felipe M.S."/>
        </authorList>
    </citation>
    <scope>NUCLEOTIDE SEQUENCE [LARGE SCALE GENOMIC DNA]</scope>
    <source>
        <strain evidence="3 4">5110</strain>
    </source>
</reference>
<evidence type="ECO:0000313" key="4">
    <source>
        <dbReference type="Proteomes" id="UP000031575"/>
    </source>
</evidence>
<feature type="domain" description="VOC" evidence="2">
    <location>
        <begin position="16"/>
        <end position="162"/>
    </location>
</feature>
<accession>A0A0C2FW08</accession>
<name>A0A0C2FW08_9PEZI</name>
<dbReference type="InterPro" id="IPR037523">
    <property type="entry name" value="VOC_core"/>
</dbReference>
<dbReference type="Pfam" id="PF00903">
    <property type="entry name" value="Glyoxalase"/>
    <property type="match status" value="1"/>
</dbReference>
<dbReference type="RefSeq" id="XP_040623188.1">
    <property type="nucleotide sequence ID" value="XM_040761832.1"/>
</dbReference>
<sequence>MCGPYTGEAEHHGSYPLNHVGVSVPDLDKAVEWYINVLGFHELRARSSSDRATNPEGGIFQIYPESLQKVRMAYLSAGNGVGFELFEFSSPKMTTDEQANFEKNYVRGGYFHIAVTTPELEATLEKIVAFGGRQIGKIVPVYGHKAAYVADPWGNVVELITASFERTMANR</sequence>
<dbReference type="GO" id="GO:0004493">
    <property type="term" value="F:methylmalonyl-CoA epimerase activity"/>
    <property type="evidence" value="ECO:0007669"/>
    <property type="project" value="TreeGrafter"/>
</dbReference>
<dbReference type="PROSITE" id="PS51819">
    <property type="entry name" value="VOC"/>
    <property type="match status" value="1"/>
</dbReference>
<dbReference type="PANTHER" id="PTHR43048">
    <property type="entry name" value="METHYLMALONYL-COA EPIMERASE"/>
    <property type="match status" value="1"/>
</dbReference>
<dbReference type="InterPro" id="IPR051785">
    <property type="entry name" value="MMCE/EMCE_epimerase"/>
</dbReference>
<dbReference type="HOGENOM" id="CLU_046006_7_0_1"/>
<dbReference type="Proteomes" id="UP000031575">
    <property type="component" value="Unassembled WGS sequence"/>
</dbReference>
<organism evidence="3 4">
    <name type="scientific">Sporothrix brasiliensis 5110</name>
    <dbReference type="NCBI Taxonomy" id="1398154"/>
    <lineage>
        <taxon>Eukaryota</taxon>
        <taxon>Fungi</taxon>
        <taxon>Dikarya</taxon>
        <taxon>Ascomycota</taxon>
        <taxon>Pezizomycotina</taxon>
        <taxon>Sordariomycetes</taxon>
        <taxon>Sordariomycetidae</taxon>
        <taxon>Ophiostomatales</taxon>
        <taxon>Ophiostomataceae</taxon>
        <taxon>Sporothrix</taxon>
    </lineage>
</organism>
<dbReference type="InterPro" id="IPR004360">
    <property type="entry name" value="Glyas_Fos-R_dOase_dom"/>
</dbReference>
<dbReference type="GeneID" id="63676753"/>
<protein>
    <recommendedName>
        <fullName evidence="2">VOC domain-containing protein</fullName>
    </recommendedName>
</protein>
<dbReference type="EMBL" id="AWTV01000002">
    <property type="protein sequence ID" value="KIH95178.1"/>
    <property type="molecule type" value="Genomic_DNA"/>
</dbReference>
<gene>
    <name evidence="3" type="ORF">SPBR_03541</name>
</gene>
<keyword evidence="4" id="KW-1185">Reference proteome</keyword>
<dbReference type="VEuPathDB" id="FungiDB:SPBR_03541"/>
<evidence type="ECO:0000313" key="3">
    <source>
        <dbReference type="EMBL" id="KIH95178.1"/>
    </source>
</evidence>
<dbReference type="InterPro" id="IPR029068">
    <property type="entry name" value="Glyas_Bleomycin-R_OHBP_Dase"/>
</dbReference>
<keyword evidence="1" id="KW-0479">Metal-binding</keyword>
<dbReference type="GO" id="GO:0046491">
    <property type="term" value="P:L-methylmalonyl-CoA metabolic process"/>
    <property type="evidence" value="ECO:0007669"/>
    <property type="project" value="TreeGrafter"/>
</dbReference>
<proteinExistence type="predicted"/>
<comment type="caution">
    <text evidence="3">The sequence shown here is derived from an EMBL/GenBank/DDBJ whole genome shotgun (WGS) entry which is preliminary data.</text>
</comment>
<dbReference type="AlphaFoldDB" id="A0A0C2FW08"/>
<evidence type="ECO:0000259" key="2">
    <source>
        <dbReference type="PROSITE" id="PS51819"/>
    </source>
</evidence>
<dbReference type="PANTHER" id="PTHR43048:SF6">
    <property type="entry name" value="BLR8189 PROTEIN"/>
    <property type="match status" value="1"/>
</dbReference>
<dbReference type="Gene3D" id="3.10.180.10">
    <property type="entry name" value="2,3-Dihydroxybiphenyl 1,2-Dioxygenase, domain 1"/>
    <property type="match status" value="1"/>
</dbReference>
<dbReference type="OrthoDB" id="16820at2759"/>
<dbReference type="GO" id="GO:0046872">
    <property type="term" value="F:metal ion binding"/>
    <property type="evidence" value="ECO:0007669"/>
    <property type="project" value="UniProtKB-KW"/>
</dbReference>
<evidence type="ECO:0000256" key="1">
    <source>
        <dbReference type="ARBA" id="ARBA00022723"/>
    </source>
</evidence>